<evidence type="ECO:0000313" key="2">
    <source>
        <dbReference type="Proteomes" id="UP001356427"/>
    </source>
</evidence>
<evidence type="ECO:0000313" key="1">
    <source>
        <dbReference type="EMBL" id="KAK6301945.1"/>
    </source>
</evidence>
<reference evidence="1 2" key="1">
    <citation type="submission" date="2021-04" db="EMBL/GenBank/DDBJ databases">
        <authorList>
            <person name="De Guttry C."/>
            <person name="Zahm M."/>
            <person name="Klopp C."/>
            <person name="Cabau C."/>
            <person name="Louis A."/>
            <person name="Berthelot C."/>
            <person name="Parey E."/>
            <person name="Roest Crollius H."/>
            <person name="Montfort J."/>
            <person name="Robinson-Rechavi M."/>
            <person name="Bucao C."/>
            <person name="Bouchez O."/>
            <person name="Gislard M."/>
            <person name="Lluch J."/>
            <person name="Milhes M."/>
            <person name="Lampietro C."/>
            <person name="Lopez Roques C."/>
            <person name="Donnadieu C."/>
            <person name="Braasch I."/>
            <person name="Desvignes T."/>
            <person name="Postlethwait J."/>
            <person name="Bobe J."/>
            <person name="Wedekind C."/>
            <person name="Guiguen Y."/>
        </authorList>
    </citation>
    <scope>NUCLEOTIDE SEQUENCE [LARGE SCALE GENOMIC DNA]</scope>
    <source>
        <strain evidence="1">Cs_M1</strain>
        <tissue evidence="1">Blood</tissue>
    </source>
</reference>
<organism evidence="1 2">
    <name type="scientific">Coregonus suidteri</name>
    <dbReference type="NCBI Taxonomy" id="861788"/>
    <lineage>
        <taxon>Eukaryota</taxon>
        <taxon>Metazoa</taxon>
        <taxon>Chordata</taxon>
        <taxon>Craniata</taxon>
        <taxon>Vertebrata</taxon>
        <taxon>Euteleostomi</taxon>
        <taxon>Actinopterygii</taxon>
        <taxon>Neopterygii</taxon>
        <taxon>Teleostei</taxon>
        <taxon>Protacanthopterygii</taxon>
        <taxon>Salmoniformes</taxon>
        <taxon>Salmonidae</taxon>
        <taxon>Coregoninae</taxon>
        <taxon>Coregonus</taxon>
    </lineage>
</organism>
<gene>
    <name evidence="1" type="ORF">J4Q44_G00279980</name>
</gene>
<dbReference type="AlphaFoldDB" id="A0AAN8LA67"/>
<name>A0AAN8LA67_9TELE</name>
<dbReference type="Proteomes" id="UP001356427">
    <property type="component" value="Unassembled WGS sequence"/>
</dbReference>
<dbReference type="EMBL" id="JAGTTL010000026">
    <property type="protein sequence ID" value="KAK6301945.1"/>
    <property type="molecule type" value="Genomic_DNA"/>
</dbReference>
<accession>A0AAN8LA67</accession>
<sequence>MEALHRPRHVPYAAECVWACDAAQHRGCCKNSRLVVALWQEHTCCRELEQVMELQMERRLMEHMDQWLDALLQRLETALLQALPLALPLNHLKTTAPTPDQNHSAQP</sequence>
<protein>
    <submittedName>
        <fullName evidence="1">Uncharacterized protein</fullName>
    </submittedName>
</protein>
<comment type="caution">
    <text evidence="1">The sequence shown here is derived from an EMBL/GenBank/DDBJ whole genome shotgun (WGS) entry which is preliminary data.</text>
</comment>
<keyword evidence="2" id="KW-1185">Reference proteome</keyword>
<proteinExistence type="predicted"/>